<dbReference type="Pfam" id="PF08443">
    <property type="entry name" value="RimK"/>
    <property type="match status" value="1"/>
</dbReference>
<dbReference type="InterPro" id="IPR036046">
    <property type="entry name" value="Acylphosphatase-like_dom_sf"/>
</dbReference>
<dbReference type="RefSeq" id="WP_035347655.1">
    <property type="nucleotide sequence ID" value="NZ_BAUU01000070.1"/>
</dbReference>
<evidence type="ECO:0000259" key="7">
    <source>
        <dbReference type="PROSITE" id="PS50975"/>
    </source>
</evidence>
<evidence type="ECO:0000313" key="9">
    <source>
        <dbReference type="EMBL" id="GAE32965.1"/>
    </source>
</evidence>
<sequence>MVEIINKEWLAHLPMEVVEDARGPEFDAYLIALEGWRRGLTLKWHVKDSEEFKDMKTWFDDKPGKLFSLSSETRTHYFFKTRGDMVSNEAVEIGANKEKTKEYLEKKGIVTPRGKLFSLDTSEENVIEYVKQLDFPLVIKPLDGSFGRGVTTNIQSIDECKDAIKMAKSVPNPNGIIVEEFIQGHEYRLYVVGDKVVGAIQRVPANVKGDGKSTIDQLIDQKNHIRSQNPRLISCLIKKDQEVINHISKQGYNLEDILPDGERLTLIEKSNISLGGDPISVIDDLPEKLKDVAVKAIHSIPNLPHGAVDVMLGNNGEYVVLEINPTAQIGSLLFPKIGKSSDVPAEIIDFYFPETSRKGRLNDVLYFDFSDVLFPLLTYSAKITTVTPIPKGTIYMKKYHVVGEVQRIDYHRGLRKMAFERNLHGMVINNEDGSINIVVAGTVEEMVDSFIHDIEEDPERSVVEQINSSNYDQPIKVGFEIKNDLKKQIELYNYIKKEYDLTELELRKAKKENKILSASKAWKVTLPMRVLGDLIKKYYK</sequence>
<dbReference type="PROSITE" id="PS51160">
    <property type="entry name" value="ACYLPHOSPHATASE_3"/>
    <property type="match status" value="1"/>
</dbReference>
<evidence type="ECO:0000256" key="4">
    <source>
        <dbReference type="PROSITE-ProRule" id="PRU00520"/>
    </source>
</evidence>
<comment type="caution">
    <text evidence="9">The sequence shown here is derived from an EMBL/GenBank/DDBJ whole genome shotgun (WGS) entry which is preliminary data.</text>
</comment>
<dbReference type="PANTHER" id="PTHR21621">
    <property type="entry name" value="RIBOSOMAL PROTEIN S6 MODIFICATION PROTEIN"/>
    <property type="match status" value="1"/>
</dbReference>
<dbReference type="EMBL" id="BAUU01000070">
    <property type="protein sequence ID" value="GAE32965.1"/>
    <property type="molecule type" value="Genomic_DNA"/>
</dbReference>
<dbReference type="STRING" id="1236971.JCM9152_4563"/>
<dbReference type="OrthoDB" id="9803907at2"/>
<feature type="domain" description="Acylphosphatase-like" evidence="8">
    <location>
        <begin position="396"/>
        <end position="483"/>
    </location>
</feature>
<keyword evidence="3" id="KW-0067">ATP-binding</keyword>
<keyword evidence="3" id="KW-0547">Nucleotide-binding</keyword>
<dbReference type="SUPFAM" id="SSF54975">
    <property type="entry name" value="Acylphosphatase/BLUF domain-like"/>
    <property type="match status" value="1"/>
</dbReference>
<dbReference type="InterPro" id="IPR011761">
    <property type="entry name" value="ATP-grasp"/>
</dbReference>
<dbReference type="GO" id="GO:0005737">
    <property type="term" value="C:cytoplasm"/>
    <property type="evidence" value="ECO:0007669"/>
    <property type="project" value="TreeGrafter"/>
</dbReference>
<keyword evidence="10" id="KW-1185">Reference proteome</keyword>
<dbReference type="InterPro" id="IPR001792">
    <property type="entry name" value="Acylphosphatase-like_dom"/>
</dbReference>
<evidence type="ECO:0000256" key="2">
    <source>
        <dbReference type="ARBA" id="ARBA00032904"/>
    </source>
</evidence>
<evidence type="ECO:0000256" key="5">
    <source>
        <dbReference type="RuleBase" id="RU004168"/>
    </source>
</evidence>
<dbReference type="GO" id="GO:0005524">
    <property type="term" value="F:ATP binding"/>
    <property type="evidence" value="ECO:0007669"/>
    <property type="project" value="UniProtKB-UniRule"/>
</dbReference>
<name>W4QLI0_9BACI</name>
<comment type="similarity">
    <text evidence="5">Belongs to the acylphosphatase family.</text>
</comment>
<dbReference type="PROSITE" id="PS50975">
    <property type="entry name" value="ATP_GRASP"/>
    <property type="match status" value="1"/>
</dbReference>
<dbReference type="GO" id="GO:0018169">
    <property type="term" value="F:ribosomal S6-glutamic acid ligase activity"/>
    <property type="evidence" value="ECO:0007669"/>
    <property type="project" value="TreeGrafter"/>
</dbReference>
<reference evidence="9" key="1">
    <citation type="journal article" date="2014" name="Genome Announc.">
        <title>Draft Genome Sequences of Three Alkaliphilic Bacillus Strains, Bacillus wakoensis JCM 9140T, Bacillus akibai JCM 9157T, and Bacillus hemicellulosilyticus JCM 9152T.</title>
        <authorList>
            <person name="Yuki M."/>
            <person name="Oshima K."/>
            <person name="Suda W."/>
            <person name="Oshida Y."/>
            <person name="Kitamura K."/>
            <person name="Iida T."/>
            <person name="Hattori M."/>
            <person name="Ohkuma M."/>
        </authorList>
    </citation>
    <scope>NUCLEOTIDE SEQUENCE [LARGE SCALE GENOMIC DNA]</scope>
    <source>
        <strain evidence="9">JCM 9152</strain>
    </source>
</reference>
<gene>
    <name evidence="9" type="ORF">JCM9152_4563</name>
</gene>
<keyword evidence="6" id="KW-0175">Coiled coil</keyword>
<evidence type="ECO:0000256" key="1">
    <source>
        <dbReference type="ARBA" id="ARBA00015991"/>
    </source>
</evidence>
<evidence type="ECO:0000259" key="8">
    <source>
        <dbReference type="PROSITE" id="PS51160"/>
    </source>
</evidence>
<comment type="caution">
    <text evidence="4">Lacks conserved residue(s) required for the propagation of feature annotation.</text>
</comment>
<evidence type="ECO:0000313" key="10">
    <source>
        <dbReference type="Proteomes" id="UP000018895"/>
    </source>
</evidence>
<dbReference type="GO" id="GO:0046872">
    <property type="term" value="F:metal ion binding"/>
    <property type="evidence" value="ECO:0007669"/>
    <property type="project" value="InterPro"/>
</dbReference>
<feature type="coiled-coil region" evidence="6">
    <location>
        <begin position="492"/>
        <end position="521"/>
    </location>
</feature>
<dbReference type="InterPro" id="IPR013651">
    <property type="entry name" value="ATP-grasp_RimK-type"/>
</dbReference>
<evidence type="ECO:0000256" key="6">
    <source>
        <dbReference type="SAM" id="Coils"/>
    </source>
</evidence>
<proteinExistence type="inferred from homology"/>
<dbReference type="PANTHER" id="PTHR21621:SF0">
    <property type="entry name" value="BETA-CITRYLGLUTAMATE SYNTHASE B-RELATED"/>
    <property type="match status" value="1"/>
</dbReference>
<protein>
    <recommendedName>
        <fullName evidence="1">Acylphosphatase</fullName>
    </recommendedName>
    <alternativeName>
        <fullName evidence="2">Acylphosphate phosphohydrolase</fullName>
    </alternativeName>
</protein>
<dbReference type="Gene3D" id="3.30.470.20">
    <property type="entry name" value="ATP-grasp fold, B domain"/>
    <property type="match status" value="2"/>
</dbReference>
<feature type="domain" description="ATP-grasp" evidence="7">
    <location>
        <begin position="101"/>
        <end position="352"/>
    </location>
</feature>
<evidence type="ECO:0000256" key="3">
    <source>
        <dbReference type="PROSITE-ProRule" id="PRU00409"/>
    </source>
</evidence>
<dbReference type="SUPFAM" id="SSF56059">
    <property type="entry name" value="Glutathione synthetase ATP-binding domain-like"/>
    <property type="match status" value="1"/>
</dbReference>
<dbReference type="GO" id="GO:0009432">
    <property type="term" value="P:SOS response"/>
    <property type="evidence" value="ECO:0007669"/>
    <property type="project" value="TreeGrafter"/>
</dbReference>
<dbReference type="Proteomes" id="UP000018895">
    <property type="component" value="Unassembled WGS sequence"/>
</dbReference>
<accession>W4QLI0</accession>
<dbReference type="AlphaFoldDB" id="W4QLI0"/>
<dbReference type="Gene3D" id="3.30.70.100">
    <property type="match status" value="1"/>
</dbReference>
<dbReference type="Pfam" id="PF00708">
    <property type="entry name" value="Acylphosphatase"/>
    <property type="match status" value="1"/>
</dbReference>
<organism evidence="9 10">
    <name type="scientific">Halalkalibacter hemicellulosilyticusJCM 9152</name>
    <dbReference type="NCBI Taxonomy" id="1236971"/>
    <lineage>
        <taxon>Bacteria</taxon>
        <taxon>Bacillati</taxon>
        <taxon>Bacillota</taxon>
        <taxon>Bacilli</taxon>
        <taxon>Bacillales</taxon>
        <taxon>Bacillaceae</taxon>
        <taxon>Halalkalibacter</taxon>
    </lineage>
</organism>